<organism evidence="1 2">
    <name type="scientific">Bacillus salacetis</name>
    <dbReference type="NCBI Taxonomy" id="2315464"/>
    <lineage>
        <taxon>Bacteria</taxon>
        <taxon>Bacillati</taxon>
        <taxon>Bacillota</taxon>
        <taxon>Bacilli</taxon>
        <taxon>Bacillales</taxon>
        <taxon>Bacillaceae</taxon>
        <taxon>Bacillus</taxon>
    </lineage>
</organism>
<reference evidence="1 2" key="1">
    <citation type="submission" date="2018-09" db="EMBL/GenBank/DDBJ databases">
        <title>Bacillus saliacetes sp. nov., isolated from Thai shrimp paste (Ka-pi).</title>
        <authorList>
            <person name="Daroonpunt R."/>
            <person name="Tanasupawat S."/>
            <person name="Yiamsombut S."/>
        </authorList>
    </citation>
    <scope>NUCLEOTIDE SEQUENCE [LARGE SCALE GENOMIC DNA]</scope>
    <source>
        <strain evidence="1 2">SKP7-4</strain>
    </source>
</reference>
<dbReference type="Proteomes" id="UP000265801">
    <property type="component" value="Unassembled WGS sequence"/>
</dbReference>
<dbReference type="AlphaFoldDB" id="A0A3A1R1W7"/>
<evidence type="ECO:0000313" key="1">
    <source>
        <dbReference type="EMBL" id="RIW33172.1"/>
    </source>
</evidence>
<protein>
    <submittedName>
        <fullName evidence="1">Uncharacterized protein</fullName>
    </submittedName>
</protein>
<keyword evidence="2" id="KW-1185">Reference proteome</keyword>
<sequence length="65" mass="7935">MKDSRYHACATCRHFSAERMDGKMLYHCKRLGFETKPEYQFNCWNPKDHIRKLMKKEDDRDNGEH</sequence>
<evidence type="ECO:0000313" key="2">
    <source>
        <dbReference type="Proteomes" id="UP000265801"/>
    </source>
</evidence>
<dbReference type="EMBL" id="QXIR01000015">
    <property type="protein sequence ID" value="RIW33172.1"/>
    <property type="molecule type" value="Genomic_DNA"/>
</dbReference>
<accession>A0A3A1R1W7</accession>
<gene>
    <name evidence="1" type="ORF">D3H55_11910</name>
</gene>
<name>A0A3A1R1W7_9BACI</name>
<comment type="caution">
    <text evidence="1">The sequence shown here is derived from an EMBL/GenBank/DDBJ whole genome shotgun (WGS) entry which is preliminary data.</text>
</comment>
<dbReference type="OrthoDB" id="2377175at2"/>
<proteinExistence type="predicted"/>